<dbReference type="SUPFAM" id="SSF51182">
    <property type="entry name" value="RmlC-like cupins"/>
    <property type="match status" value="1"/>
</dbReference>
<evidence type="ECO:0000259" key="1">
    <source>
        <dbReference type="Pfam" id="PF05523"/>
    </source>
</evidence>
<dbReference type="Proteomes" id="UP000239800">
    <property type="component" value="Unassembled WGS sequence"/>
</dbReference>
<sequence length="136" mass="15244">MSDYQIISIPKITDPRGNLAVIEKDVLPFATKRVYYLFDVPSDSRRGGHAHKEQMEFLIAVSGSFDVILDDGHHREVISLNKPDRGLLIPTGTWRELENFSSGAVCLVLSSGEFDEGDYLRSYNEFLRSKGAPSKP</sequence>
<dbReference type="AlphaFoldDB" id="A0A2S7KQJ8"/>
<dbReference type="Gene3D" id="2.60.120.10">
    <property type="entry name" value="Jelly Rolls"/>
    <property type="match status" value="1"/>
</dbReference>
<proteinExistence type="predicted"/>
<protein>
    <recommendedName>
        <fullName evidence="1">Sugar 3,4-ketoisomerase QdtA cupin domain-containing protein</fullName>
    </recommendedName>
</protein>
<dbReference type="Pfam" id="PF05523">
    <property type="entry name" value="FdtA"/>
    <property type="match status" value="1"/>
</dbReference>
<dbReference type="EMBL" id="MQUB01000001">
    <property type="protein sequence ID" value="PQB04843.1"/>
    <property type="molecule type" value="Genomic_DNA"/>
</dbReference>
<feature type="domain" description="Sugar 3,4-ketoisomerase QdtA cupin" evidence="1">
    <location>
        <begin position="3"/>
        <end position="129"/>
    </location>
</feature>
<evidence type="ECO:0000313" key="2">
    <source>
        <dbReference type="EMBL" id="PQB04843.1"/>
    </source>
</evidence>
<dbReference type="OrthoDB" id="9795513at2"/>
<name>A0A2S7KQJ8_9FLAO</name>
<dbReference type="InterPro" id="IPR011051">
    <property type="entry name" value="RmlC_Cupin_sf"/>
</dbReference>
<dbReference type="InterPro" id="IPR014710">
    <property type="entry name" value="RmlC-like_jellyroll"/>
</dbReference>
<reference evidence="2 3" key="1">
    <citation type="submission" date="2016-11" db="EMBL/GenBank/DDBJ databases">
        <title>Trade-off between light-utilization and light-protection in marine flavobacteria.</title>
        <authorList>
            <person name="Kumagai Y."/>
        </authorList>
    </citation>
    <scope>NUCLEOTIDE SEQUENCE [LARGE SCALE GENOMIC DNA]</scope>
    <source>
        <strain evidence="2 3">NBRC 107741</strain>
    </source>
</reference>
<gene>
    <name evidence="2" type="ORF">BST85_08005</name>
</gene>
<evidence type="ECO:0000313" key="3">
    <source>
        <dbReference type="Proteomes" id="UP000239800"/>
    </source>
</evidence>
<dbReference type="CDD" id="cd20292">
    <property type="entry name" value="cupin_QdtA-like"/>
    <property type="match status" value="1"/>
</dbReference>
<dbReference type="RefSeq" id="WP_104812773.1">
    <property type="nucleotide sequence ID" value="NZ_MQUB01000001.1"/>
</dbReference>
<dbReference type="InterPro" id="IPR008894">
    <property type="entry name" value="QdtA_cupin_dom"/>
</dbReference>
<organism evidence="2 3">
    <name type="scientific">Aureitalea marina</name>
    <dbReference type="NCBI Taxonomy" id="930804"/>
    <lineage>
        <taxon>Bacteria</taxon>
        <taxon>Pseudomonadati</taxon>
        <taxon>Bacteroidota</taxon>
        <taxon>Flavobacteriia</taxon>
        <taxon>Flavobacteriales</taxon>
        <taxon>Flavobacteriaceae</taxon>
        <taxon>Aureitalea</taxon>
    </lineage>
</organism>
<accession>A0A2S7KQJ8</accession>
<keyword evidence="3" id="KW-1185">Reference proteome</keyword>
<comment type="caution">
    <text evidence="2">The sequence shown here is derived from an EMBL/GenBank/DDBJ whole genome shotgun (WGS) entry which is preliminary data.</text>
</comment>